<proteinExistence type="predicted"/>
<dbReference type="Pfam" id="PF18052">
    <property type="entry name" value="Rx_N"/>
    <property type="match status" value="1"/>
</dbReference>
<dbReference type="InterPro" id="IPR002182">
    <property type="entry name" value="NB-ARC"/>
</dbReference>
<dbReference type="Pfam" id="PF00931">
    <property type="entry name" value="NB-ARC"/>
    <property type="match status" value="1"/>
</dbReference>
<keyword evidence="6" id="KW-1185">Reference proteome</keyword>
<keyword evidence="2" id="KW-0547">Nucleotide-binding</keyword>
<evidence type="ECO:0000259" key="4">
    <source>
        <dbReference type="Pfam" id="PF00931"/>
    </source>
</evidence>
<name>A0ABM3ZYC6_ZIZJJ</name>
<dbReference type="Proteomes" id="UP001652623">
    <property type="component" value="Chromosome 12"/>
</dbReference>
<dbReference type="SUPFAM" id="SSF52540">
    <property type="entry name" value="P-loop containing nucleoside triphosphate hydrolases"/>
    <property type="match status" value="1"/>
</dbReference>
<evidence type="ECO:0000256" key="1">
    <source>
        <dbReference type="ARBA" id="ARBA00022737"/>
    </source>
</evidence>
<dbReference type="Gene3D" id="1.20.5.4130">
    <property type="match status" value="1"/>
</dbReference>
<dbReference type="PANTHER" id="PTHR19338">
    <property type="entry name" value="TRANSLOCASE OF INNER MITOCHONDRIAL MEMBRANE 13 HOMOLOG"/>
    <property type="match status" value="1"/>
</dbReference>
<evidence type="ECO:0000313" key="6">
    <source>
        <dbReference type="Proteomes" id="UP001652623"/>
    </source>
</evidence>
<evidence type="ECO:0000313" key="7">
    <source>
        <dbReference type="RefSeq" id="XP_060669482.1"/>
    </source>
</evidence>
<dbReference type="InterPro" id="IPR041118">
    <property type="entry name" value="Rx_N"/>
</dbReference>
<gene>
    <name evidence="7" type="primary">LOC132800239</name>
</gene>
<protein>
    <submittedName>
        <fullName evidence="7">Disease resistance RPP13-like protein 1</fullName>
    </submittedName>
</protein>
<dbReference type="Gene3D" id="3.40.50.300">
    <property type="entry name" value="P-loop containing nucleotide triphosphate hydrolases"/>
    <property type="match status" value="1"/>
</dbReference>
<evidence type="ECO:0000256" key="2">
    <source>
        <dbReference type="ARBA" id="ARBA00022741"/>
    </source>
</evidence>
<feature type="domain" description="NB-ARC" evidence="4">
    <location>
        <begin position="105"/>
        <end position="153"/>
    </location>
</feature>
<evidence type="ECO:0000256" key="3">
    <source>
        <dbReference type="ARBA" id="ARBA00022821"/>
    </source>
</evidence>
<dbReference type="InterPro" id="IPR027417">
    <property type="entry name" value="P-loop_NTPase"/>
</dbReference>
<evidence type="ECO:0000259" key="5">
    <source>
        <dbReference type="Pfam" id="PF18052"/>
    </source>
</evidence>
<dbReference type="RefSeq" id="XP_060669482.1">
    <property type="nucleotide sequence ID" value="XM_060813499.1"/>
</dbReference>
<dbReference type="GeneID" id="132800239"/>
<accession>A0ABM3ZYC6</accession>
<dbReference type="PANTHER" id="PTHR19338:SF73">
    <property type="entry name" value="DISEASE RESISTANCE PROTEIN RGA2-LIKE"/>
    <property type="match status" value="1"/>
</dbReference>
<sequence>MAAELVGGALLSATFGVLFDRLSRSKSQIKQWLDELKDAPYDADDLLDDIATYALQSKMEVGSRTKSKRIYVLGLINGIGEKPSSRQPTTSLIEEFEVYGRHGDKEALTKLLVMDDEGSNKVSVIPIVGMGYVGKTTLAESVYNDDKVNKQFKLK</sequence>
<keyword evidence="1" id="KW-0677">Repeat</keyword>
<feature type="domain" description="Disease resistance N-terminal" evidence="5">
    <location>
        <begin position="23"/>
        <end position="64"/>
    </location>
</feature>
<reference evidence="7" key="1">
    <citation type="submission" date="2025-08" db="UniProtKB">
        <authorList>
            <consortium name="RefSeq"/>
        </authorList>
    </citation>
    <scope>IDENTIFICATION</scope>
    <source>
        <tissue evidence="7">Seedling</tissue>
    </source>
</reference>
<keyword evidence="3" id="KW-0611">Plant defense</keyword>
<organism evidence="6 7">
    <name type="scientific">Ziziphus jujuba</name>
    <name type="common">Chinese jujube</name>
    <name type="synonym">Ziziphus sativa</name>
    <dbReference type="NCBI Taxonomy" id="326968"/>
    <lineage>
        <taxon>Eukaryota</taxon>
        <taxon>Viridiplantae</taxon>
        <taxon>Streptophyta</taxon>
        <taxon>Embryophyta</taxon>
        <taxon>Tracheophyta</taxon>
        <taxon>Spermatophyta</taxon>
        <taxon>Magnoliopsida</taxon>
        <taxon>eudicotyledons</taxon>
        <taxon>Gunneridae</taxon>
        <taxon>Pentapetalae</taxon>
        <taxon>rosids</taxon>
        <taxon>fabids</taxon>
        <taxon>Rosales</taxon>
        <taxon>Rhamnaceae</taxon>
        <taxon>Paliureae</taxon>
        <taxon>Ziziphus</taxon>
    </lineage>
</organism>